<protein>
    <recommendedName>
        <fullName evidence="4">Zn(2)-C6 fungal-type domain-containing protein</fullName>
    </recommendedName>
</protein>
<dbReference type="InterPro" id="IPR001138">
    <property type="entry name" value="Zn2Cys6_DnaBD"/>
</dbReference>
<reference evidence="5 6" key="1">
    <citation type="journal article" date="2012" name="Science">
        <title>The Paleozoic origin of enzymatic lignin decomposition reconstructed from 31 fungal genomes.</title>
        <authorList>
            <person name="Floudas D."/>
            <person name="Binder M."/>
            <person name="Riley R."/>
            <person name="Barry K."/>
            <person name="Blanchette R.A."/>
            <person name="Henrissat B."/>
            <person name="Martinez A.T."/>
            <person name="Otillar R."/>
            <person name="Spatafora J.W."/>
            <person name="Yadav J.S."/>
            <person name="Aerts A."/>
            <person name="Benoit I."/>
            <person name="Boyd A."/>
            <person name="Carlson A."/>
            <person name="Copeland A."/>
            <person name="Coutinho P.M."/>
            <person name="de Vries R.P."/>
            <person name="Ferreira P."/>
            <person name="Findley K."/>
            <person name="Foster B."/>
            <person name="Gaskell J."/>
            <person name="Glotzer D."/>
            <person name="Gorecki P."/>
            <person name="Heitman J."/>
            <person name="Hesse C."/>
            <person name="Hori C."/>
            <person name="Igarashi K."/>
            <person name="Jurgens J.A."/>
            <person name="Kallen N."/>
            <person name="Kersten P."/>
            <person name="Kohler A."/>
            <person name="Kuees U."/>
            <person name="Kumar T.K.A."/>
            <person name="Kuo A."/>
            <person name="LaButti K."/>
            <person name="Larrondo L.F."/>
            <person name="Lindquist E."/>
            <person name="Ling A."/>
            <person name="Lombard V."/>
            <person name="Lucas S."/>
            <person name="Lundell T."/>
            <person name="Martin R."/>
            <person name="McLaughlin D.J."/>
            <person name="Morgenstern I."/>
            <person name="Morin E."/>
            <person name="Murat C."/>
            <person name="Nagy L.G."/>
            <person name="Nolan M."/>
            <person name="Ohm R.A."/>
            <person name="Patyshakuliyeva A."/>
            <person name="Rokas A."/>
            <person name="Ruiz-Duenas F.J."/>
            <person name="Sabat G."/>
            <person name="Salamov A."/>
            <person name="Samejima M."/>
            <person name="Schmutz J."/>
            <person name="Slot J.C."/>
            <person name="St John F."/>
            <person name="Stenlid J."/>
            <person name="Sun H."/>
            <person name="Sun S."/>
            <person name="Syed K."/>
            <person name="Tsang A."/>
            <person name="Wiebenga A."/>
            <person name="Young D."/>
            <person name="Pisabarro A."/>
            <person name="Eastwood D.C."/>
            <person name="Martin F."/>
            <person name="Cullen D."/>
            <person name="Grigoriev I.V."/>
            <person name="Hibbett D.S."/>
        </authorList>
    </citation>
    <scope>NUCLEOTIDE SEQUENCE [LARGE SCALE GENOMIC DNA]</scope>
    <source>
        <strain evidence="5 6">DJM-731 SS1</strain>
    </source>
</reference>
<organism evidence="5 6">
    <name type="scientific">Dacryopinax primogenitus (strain DJM 731)</name>
    <name type="common">Brown rot fungus</name>
    <dbReference type="NCBI Taxonomy" id="1858805"/>
    <lineage>
        <taxon>Eukaryota</taxon>
        <taxon>Fungi</taxon>
        <taxon>Dikarya</taxon>
        <taxon>Basidiomycota</taxon>
        <taxon>Agaricomycotina</taxon>
        <taxon>Dacrymycetes</taxon>
        <taxon>Dacrymycetales</taxon>
        <taxon>Dacrymycetaceae</taxon>
        <taxon>Dacryopinax</taxon>
    </lineage>
</organism>
<feature type="compositionally biased region" description="Low complexity" evidence="3">
    <location>
        <begin position="93"/>
        <end position="115"/>
    </location>
</feature>
<dbReference type="OrthoDB" id="2123952at2759"/>
<keyword evidence="1" id="KW-0479">Metal-binding</keyword>
<feature type="domain" description="Zn(2)-C6 fungal-type" evidence="4">
    <location>
        <begin position="35"/>
        <end position="64"/>
    </location>
</feature>
<dbReference type="PROSITE" id="PS00463">
    <property type="entry name" value="ZN2_CY6_FUNGAL_1"/>
    <property type="match status" value="1"/>
</dbReference>
<dbReference type="Pfam" id="PF04082">
    <property type="entry name" value="Fungal_trans"/>
    <property type="match status" value="1"/>
</dbReference>
<dbReference type="OMA" id="QAYERIC"/>
<dbReference type="GO" id="GO:0000981">
    <property type="term" value="F:DNA-binding transcription factor activity, RNA polymerase II-specific"/>
    <property type="evidence" value="ECO:0007669"/>
    <property type="project" value="InterPro"/>
</dbReference>
<dbReference type="PANTHER" id="PTHR46910">
    <property type="entry name" value="TRANSCRIPTION FACTOR PDR1"/>
    <property type="match status" value="1"/>
</dbReference>
<dbReference type="InterPro" id="IPR007219">
    <property type="entry name" value="XnlR_reg_dom"/>
</dbReference>
<name>M5FR19_DACPD</name>
<evidence type="ECO:0000256" key="2">
    <source>
        <dbReference type="ARBA" id="ARBA00023242"/>
    </source>
</evidence>
<dbReference type="InterPro" id="IPR036864">
    <property type="entry name" value="Zn2-C6_fun-type_DNA-bd_sf"/>
</dbReference>
<dbReference type="CDD" id="cd00067">
    <property type="entry name" value="GAL4"/>
    <property type="match status" value="1"/>
</dbReference>
<evidence type="ECO:0000256" key="3">
    <source>
        <dbReference type="SAM" id="MobiDB-lite"/>
    </source>
</evidence>
<keyword evidence="6" id="KW-1185">Reference proteome</keyword>
<dbReference type="SMART" id="SM00066">
    <property type="entry name" value="GAL4"/>
    <property type="match status" value="1"/>
</dbReference>
<evidence type="ECO:0000313" key="5">
    <source>
        <dbReference type="EMBL" id="EJT99485.1"/>
    </source>
</evidence>
<dbReference type="RefSeq" id="XP_040626383.1">
    <property type="nucleotide sequence ID" value="XM_040767533.1"/>
</dbReference>
<dbReference type="GeneID" id="63682595"/>
<dbReference type="AlphaFoldDB" id="M5FR19"/>
<sequence length="702" mass="78174">MSPSHSNDEAESTAGSTTHNQRLKRSKRGKYVSKACLECRRRKLKCSGEEPCQRCIRYGKECCFSEDHAAAEILRSMNRIGRPRMYGYPPTSGTPSQAGPSASAGPSGSSGMTGAATVALGSQTMGIMQGGNGLTLEERMERLEAKVEALAASRLAEQNGPDASGFQGDTAFEAAGNALKANLTSVKRQLGISLSPSTAPISSITSSGVDPSPTGSTSAADYTYIKRVESQSMPFPNAGEYARYIDFFFEDINPFHSCVSEPEFRARSERFLTRHDVDPADMPFFALNYIIFSCVDILQDVSCENQSKGQLPGWQWFLTADDLVGKRQVTGRGDLALLQFTVYEAFYLMHADKWNAAYNISGLACRLCFQNGLHQQSRYGPDCTPFYVHLRQRILWTAYYLDRRISLSCGRPYAMRDLDLDVNLPDWLDDKLIIPGRPVPPPAPEKSANVYLSAMVAYARLTGDVWDELFSARGAKESTPETILVLDNRIKQWYENMLPTFPLIPRMGEPTRRHLRQELLITTRFNYLRLLLRRRTLIAMNYDRATGQICGDLNVDTVNRLQAFVDELSSPSSFRYHMATTLGGAILFLATLLARYLSQIGLQDMQPIYAESFKTAVQMLRDLAEHLESARRILHNLQDIIHVIETLLSKSGLQGQEEYANFVPTNLDSLFAYGMLDFPAQITDGPGGDLFPSDAINSLDWV</sequence>
<evidence type="ECO:0000259" key="4">
    <source>
        <dbReference type="PROSITE" id="PS50048"/>
    </source>
</evidence>
<dbReference type="InterPro" id="IPR050987">
    <property type="entry name" value="AtrR-like"/>
</dbReference>
<dbReference type="SMART" id="SM00906">
    <property type="entry name" value="Fungal_trans"/>
    <property type="match status" value="1"/>
</dbReference>
<dbReference type="Gene3D" id="4.10.240.10">
    <property type="entry name" value="Zn(2)-C6 fungal-type DNA-binding domain"/>
    <property type="match status" value="1"/>
</dbReference>
<keyword evidence="2" id="KW-0539">Nucleus</keyword>
<dbReference type="STRING" id="1858805.M5FR19"/>
<proteinExistence type="predicted"/>
<dbReference type="GO" id="GO:0008270">
    <property type="term" value="F:zinc ion binding"/>
    <property type="evidence" value="ECO:0007669"/>
    <property type="project" value="InterPro"/>
</dbReference>
<dbReference type="PANTHER" id="PTHR46910:SF13">
    <property type="entry name" value="SPECIFIC TRANSCRIPTION FACTOR, PUTATIVE (AFU_ORTHOLOGUE AFUA_4G06190)-RELATED"/>
    <property type="match status" value="1"/>
</dbReference>
<dbReference type="SUPFAM" id="SSF57701">
    <property type="entry name" value="Zn2/Cys6 DNA-binding domain"/>
    <property type="match status" value="1"/>
</dbReference>
<dbReference type="HOGENOM" id="CLU_021978_0_0_1"/>
<dbReference type="CDD" id="cd12148">
    <property type="entry name" value="fungal_TF_MHR"/>
    <property type="match status" value="1"/>
</dbReference>
<dbReference type="EMBL" id="JH795869">
    <property type="protein sequence ID" value="EJT99485.1"/>
    <property type="molecule type" value="Genomic_DNA"/>
</dbReference>
<feature type="region of interest" description="Disordered" evidence="3">
    <location>
        <begin position="84"/>
        <end position="115"/>
    </location>
</feature>
<feature type="region of interest" description="Disordered" evidence="3">
    <location>
        <begin position="1"/>
        <end position="30"/>
    </location>
</feature>
<dbReference type="GO" id="GO:0006351">
    <property type="term" value="P:DNA-templated transcription"/>
    <property type="evidence" value="ECO:0007669"/>
    <property type="project" value="InterPro"/>
</dbReference>
<dbReference type="PROSITE" id="PS50048">
    <property type="entry name" value="ZN2_CY6_FUNGAL_2"/>
    <property type="match status" value="1"/>
</dbReference>
<dbReference type="Proteomes" id="UP000030653">
    <property type="component" value="Unassembled WGS sequence"/>
</dbReference>
<dbReference type="GO" id="GO:0003677">
    <property type="term" value="F:DNA binding"/>
    <property type="evidence" value="ECO:0007669"/>
    <property type="project" value="InterPro"/>
</dbReference>
<gene>
    <name evidence="5" type="ORF">DACRYDRAFT_101187</name>
</gene>
<evidence type="ECO:0000256" key="1">
    <source>
        <dbReference type="ARBA" id="ARBA00022723"/>
    </source>
</evidence>
<evidence type="ECO:0000313" key="6">
    <source>
        <dbReference type="Proteomes" id="UP000030653"/>
    </source>
</evidence>
<dbReference type="Pfam" id="PF00172">
    <property type="entry name" value="Zn_clus"/>
    <property type="match status" value="1"/>
</dbReference>
<feature type="compositionally biased region" description="Basic residues" evidence="3">
    <location>
        <begin position="21"/>
        <end position="30"/>
    </location>
</feature>
<accession>M5FR19</accession>